<dbReference type="SMART" id="SM00028">
    <property type="entry name" value="TPR"/>
    <property type="match status" value="3"/>
</dbReference>
<dbReference type="PROSITE" id="PS00108">
    <property type="entry name" value="PROTEIN_KINASE_ST"/>
    <property type="match status" value="1"/>
</dbReference>
<feature type="region of interest" description="Disordered" evidence="7">
    <location>
        <begin position="401"/>
        <end position="423"/>
    </location>
</feature>
<evidence type="ECO:0000256" key="1">
    <source>
        <dbReference type="ARBA" id="ARBA00012513"/>
    </source>
</evidence>
<protein>
    <recommendedName>
        <fullName evidence="1">non-specific serine/threonine protein kinase</fullName>
        <ecNumber evidence="1">2.7.11.1</ecNumber>
    </recommendedName>
</protein>
<dbReference type="InterPro" id="IPR011009">
    <property type="entry name" value="Kinase-like_dom_sf"/>
</dbReference>
<dbReference type="Gene3D" id="1.10.510.10">
    <property type="entry name" value="Transferase(Phosphotransferase) domain 1"/>
    <property type="match status" value="1"/>
</dbReference>
<dbReference type="Pfam" id="PF00069">
    <property type="entry name" value="Pkinase"/>
    <property type="match status" value="1"/>
</dbReference>
<dbReference type="GO" id="GO:0004674">
    <property type="term" value="F:protein serine/threonine kinase activity"/>
    <property type="evidence" value="ECO:0007669"/>
    <property type="project" value="UniProtKB-KW"/>
</dbReference>
<dbReference type="GO" id="GO:0005524">
    <property type="term" value="F:ATP binding"/>
    <property type="evidence" value="ECO:0007669"/>
    <property type="project" value="UniProtKB-KW"/>
</dbReference>
<evidence type="ECO:0000256" key="5">
    <source>
        <dbReference type="ARBA" id="ARBA00022777"/>
    </source>
</evidence>
<evidence type="ECO:0000256" key="7">
    <source>
        <dbReference type="SAM" id="MobiDB-lite"/>
    </source>
</evidence>
<dbReference type="FunFam" id="1.10.510.10:FF:000021">
    <property type="entry name" value="Serine/threonine protein kinase"/>
    <property type="match status" value="1"/>
</dbReference>
<evidence type="ECO:0000256" key="4">
    <source>
        <dbReference type="ARBA" id="ARBA00022741"/>
    </source>
</evidence>
<sequence length="737" mass="80124">MGVVYRAEDTRLGRQVALKCLPAEYAADPQMVERFLREARSASALNHPNICTIHEVDVANGQHFLTMELLEGQSLRDRIASGPIATDESIRIAVAVADALDAAHEKGIVHRDIKPANIFLTERGEAKVLDFGLAKLESSNLAMSATVDANLTSPGQAIGTIAYMSPEQARGIDVDARSDLFSLGVLIYEMATGVPPFPGATSALIFDAILNRQATRASKVNAATPAGLENIIAKLLEKDPRLRYQSAADLLADLRRLQRDGGTASVAAAMPAQRARKTSKAIDSIAVLPFKNATGDAELEYIGEAIAEGVLDGLSHLPKVRIVPRSKAFRFRDEAEDPQSVGKKLDVRAVLTGRVSKRGDQLNIRAELVDVAKDAQLWGAQFSRTVNDAPDLHEEIAKRVAEKLEGPSSAGSKGGKKSEKVETTSVNKEAQALYLRGSHHLNKWTADGVQLGIELCKQAIDLEPTYAEPYAAMAMSYAVSGVLGSLDAELSQRQAKALGQKALQLNEALPEAHAALAIVCYFTFELSAAVRFGERAIELAPDLPIARYALAMGLSTKGRIEEATSILREAADTDPLMLPVNYAYGLMLYYSHRWDEAAAQLRRALEVLPTMQLAQGMRSVALARGGRHEEAKAQYQEFIRDHPTTPWGTIEAYLAALAGEREKAMQLLAVPRTHPISLFFAAGAYGALGELDLGFIELERAREVRFSVLCTARANPIFDPYRSDPRWPGYLESLRLN</sequence>
<gene>
    <name evidence="9" type="ordered locus">Acid345_1736</name>
</gene>
<dbReference type="STRING" id="204669.Acid345_1736"/>
<dbReference type="eggNOG" id="COG5616">
    <property type="taxonomic scope" value="Bacteria"/>
</dbReference>
<keyword evidence="3" id="KW-0808">Transferase</keyword>
<dbReference type="InterPro" id="IPR019734">
    <property type="entry name" value="TPR_rpt"/>
</dbReference>
<keyword evidence="2 9" id="KW-0723">Serine/threonine-protein kinase</keyword>
<dbReference type="SMART" id="SM00220">
    <property type="entry name" value="S_TKc"/>
    <property type="match status" value="1"/>
</dbReference>
<dbReference type="PANTHER" id="PTHR43289:SF6">
    <property type="entry name" value="SERINE_THREONINE-PROTEIN KINASE NEKL-3"/>
    <property type="match status" value="1"/>
</dbReference>
<evidence type="ECO:0000256" key="3">
    <source>
        <dbReference type="ARBA" id="ARBA00022679"/>
    </source>
</evidence>
<proteinExistence type="predicted"/>
<dbReference type="EC" id="2.7.11.1" evidence="1"/>
<dbReference type="Gene3D" id="1.25.40.10">
    <property type="entry name" value="Tetratricopeptide repeat domain"/>
    <property type="match status" value="1"/>
</dbReference>
<dbReference type="InterPro" id="IPR008271">
    <property type="entry name" value="Ser/Thr_kinase_AS"/>
</dbReference>
<dbReference type="InterPro" id="IPR011990">
    <property type="entry name" value="TPR-like_helical_dom_sf"/>
</dbReference>
<keyword evidence="4" id="KW-0547">Nucleotide-binding</keyword>
<dbReference type="SUPFAM" id="SSF48452">
    <property type="entry name" value="TPR-like"/>
    <property type="match status" value="1"/>
</dbReference>
<dbReference type="Pfam" id="PF04052">
    <property type="entry name" value="TolB_N"/>
    <property type="match status" value="1"/>
</dbReference>
<keyword evidence="5 9" id="KW-0418">Kinase</keyword>
<name>Q1IQW3_KORVE</name>
<evidence type="ECO:0000313" key="9">
    <source>
        <dbReference type="EMBL" id="ABF40737.1"/>
    </source>
</evidence>
<dbReference type="InterPro" id="IPR007195">
    <property type="entry name" value="TolB_N"/>
</dbReference>
<dbReference type="Gene3D" id="3.30.200.20">
    <property type="entry name" value="Phosphorylase Kinase, domain 1"/>
    <property type="match status" value="1"/>
</dbReference>
<evidence type="ECO:0000313" key="10">
    <source>
        <dbReference type="Proteomes" id="UP000002432"/>
    </source>
</evidence>
<dbReference type="HOGENOM" id="CLU_013589_0_0_0"/>
<keyword evidence="10" id="KW-1185">Reference proteome</keyword>
<dbReference type="KEGG" id="aba:Acid345_1736"/>
<dbReference type="Proteomes" id="UP000002432">
    <property type="component" value="Chromosome"/>
</dbReference>
<dbReference type="SUPFAM" id="SSF56112">
    <property type="entry name" value="Protein kinase-like (PK-like)"/>
    <property type="match status" value="1"/>
</dbReference>
<dbReference type="Gene3D" id="3.40.50.10610">
    <property type="entry name" value="ABC-type transport auxiliary lipoprotein component"/>
    <property type="match status" value="1"/>
</dbReference>
<reference evidence="9 10" key="1">
    <citation type="journal article" date="2009" name="Appl. Environ. Microbiol.">
        <title>Three genomes from the phylum Acidobacteria provide insight into the lifestyles of these microorganisms in soils.</title>
        <authorList>
            <person name="Ward N.L."/>
            <person name="Challacombe J.F."/>
            <person name="Janssen P.H."/>
            <person name="Henrissat B."/>
            <person name="Coutinho P.M."/>
            <person name="Wu M."/>
            <person name="Xie G."/>
            <person name="Haft D.H."/>
            <person name="Sait M."/>
            <person name="Badger J."/>
            <person name="Barabote R.D."/>
            <person name="Bradley B."/>
            <person name="Brettin T.S."/>
            <person name="Brinkac L.M."/>
            <person name="Bruce D."/>
            <person name="Creasy T."/>
            <person name="Daugherty S.C."/>
            <person name="Davidsen T.M."/>
            <person name="DeBoy R.T."/>
            <person name="Detter J.C."/>
            <person name="Dodson R.J."/>
            <person name="Durkin A.S."/>
            <person name="Ganapathy A."/>
            <person name="Gwinn-Giglio M."/>
            <person name="Han C.S."/>
            <person name="Khouri H."/>
            <person name="Kiss H."/>
            <person name="Kothari S.P."/>
            <person name="Madupu R."/>
            <person name="Nelson K.E."/>
            <person name="Nelson W.C."/>
            <person name="Paulsen I."/>
            <person name="Penn K."/>
            <person name="Ren Q."/>
            <person name="Rosovitz M.J."/>
            <person name="Selengut J.D."/>
            <person name="Shrivastava S."/>
            <person name="Sullivan S.A."/>
            <person name="Tapia R."/>
            <person name="Thompson L.S."/>
            <person name="Watkins K.L."/>
            <person name="Yang Q."/>
            <person name="Yu C."/>
            <person name="Zafar N."/>
            <person name="Zhou L."/>
            <person name="Kuske C.R."/>
        </authorList>
    </citation>
    <scope>NUCLEOTIDE SEQUENCE [LARGE SCALE GENOMIC DNA]</scope>
    <source>
        <strain evidence="9 10">Ellin345</strain>
    </source>
</reference>
<dbReference type="CDD" id="cd14014">
    <property type="entry name" value="STKc_PknB_like"/>
    <property type="match status" value="1"/>
</dbReference>
<dbReference type="InterPro" id="IPR000719">
    <property type="entry name" value="Prot_kinase_dom"/>
</dbReference>
<evidence type="ECO:0000256" key="2">
    <source>
        <dbReference type="ARBA" id="ARBA00022527"/>
    </source>
</evidence>
<evidence type="ECO:0000256" key="6">
    <source>
        <dbReference type="ARBA" id="ARBA00022840"/>
    </source>
</evidence>
<dbReference type="EMBL" id="CP000360">
    <property type="protein sequence ID" value="ABF40737.1"/>
    <property type="molecule type" value="Genomic_DNA"/>
</dbReference>
<dbReference type="PROSITE" id="PS50011">
    <property type="entry name" value="PROTEIN_KINASE_DOM"/>
    <property type="match status" value="1"/>
</dbReference>
<dbReference type="EnsemblBacteria" id="ABF40737">
    <property type="protein sequence ID" value="ABF40737"/>
    <property type="gene ID" value="Acid345_1736"/>
</dbReference>
<keyword evidence="6" id="KW-0067">ATP-binding</keyword>
<dbReference type="eggNOG" id="COG0515">
    <property type="taxonomic scope" value="Bacteria"/>
</dbReference>
<feature type="domain" description="Protein kinase" evidence="8">
    <location>
        <begin position="1"/>
        <end position="257"/>
    </location>
</feature>
<dbReference type="PANTHER" id="PTHR43289">
    <property type="entry name" value="MITOGEN-ACTIVATED PROTEIN KINASE KINASE KINASE 20-RELATED"/>
    <property type="match status" value="1"/>
</dbReference>
<accession>Q1IQW3</accession>
<dbReference type="AlphaFoldDB" id="Q1IQW3"/>
<dbReference type="eggNOG" id="COG0457">
    <property type="taxonomic scope" value="Bacteria"/>
</dbReference>
<evidence type="ECO:0000259" key="8">
    <source>
        <dbReference type="PROSITE" id="PS50011"/>
    </source>
</evidence>
<dbReference type="SUPFAM" id="SSF52964">
    <property type="entry name" value="TolB, N-terminal domain"/>
    <property type="match status" value="1"/>
</dbReference>
<organism evidence="9 10">
    <name type="scientific">Koribacter versatilis (strain Ellin345)</name>
    <dbReference type="NCBI Taxonomy" id="204669"/>
    <lineage>
        <taxon>Bacteria</taxon>
        <taxon>Pseudomonadati</taxon>
        <taxon>Acidobacteriota</taxon>
        <taxon>Terriglobia</taxon>
        <taxon>Terriglobales</taxon>
        <taxon>Candidatus Korobacteraceae</taxon>
        <taxon>Candidatus Korobacter</taxon>
    </lineage>
</organism>